<dbReference type="InterPro" id="IPR004481">
    <property type="entry name" value="K/Na/Ca-exchanger"/>
</dbReference>
<sequence length="333" mass="35651">MLYIAGFLSCALIIFFAGRQLSKYGDLLAEHTGWGKAWVGLILMASITSLPELMVGISSVVIVKSPDLAVGDILGSCAFNLGILAVLDAFVPRRRPIFSEASPSHIVSAALGIILLTLAGAGLFLPEDILVSSILGVFSIIFIVVYLVSIRIIFLQEQKVKAAVVVVEEVHIKPTIPFATVVRNYIIFAFIIILAALALPYFADHLAETAGLNKSFVGTLFLAASTSLPEIAVSIAAVRMGALDMAVGGLLGSNIFNILILSLDDIFYPGGPLLKEASDSHLLSVLATIIMSAIVVIGLSVRPAGKRYKLGWDALLIFFVYILNLILLYHLNK</sequence>
<feature type="domain" description="Sodium/calcium exchanger membrane region" evidence="6">
    <location>
        <begin position="3"/>
        <end position="153"/>
    </location>
</feature>
<dbReference type="InterPro" id="IPR044880">
    <property type="entry name" value="NCX_ion-bd_dom_sf"/>
</dbReference>
<feature type="transmembrane region" description="Helical" evidence="5">
    <location>
        <begin position="313"/>
        <end position="331"/>
    </location>
</feature>
<feature type="domain" description="Sodium/calcium exchanger membrane region" evidence="6">
    <location>
        <begin position="186"/>
        <end position="329"/>
    </location>
</feature>
<protein>
    <recommendedName>
        <fullName evidence="6">Sodium/calcium exchanger membrane region domain-containing protein</fullName>
    </recommendedName>
</protein>
<proteinExistence type="predicted"/>
<dbReference type="InterPro" id="IPR004837">
    <property type="entry name" value="NaCa_Exmemb"/>
</dbReference>
<dbReference type="Pfam" id="PF01699">
    <property type="entry name" value="Na_Ca_ex"/>
    <property type="match status" value="2"/>
</dbReference>
<evidence type="ECO:0000256" key="3">
    <source>
        <dbReference type="ARBA" id="ARBA00022989"/>
    </source>
</evidence>
<keyword evidence="8" id="KW-1185">Reference proteome</keyword>
<name>A0ABS9BGW8_9BACT</name>
<dbReference type="PANTHER" id="PTHR10846:SF8">
    <property type="entry name" value="INNER MEMBRANE PROTEIN YRBG"/>
    <property type="match status" value="1"/>
</dbReference>
<evidence type="ECO:0000259" key="6">
    <source>
        <dbReference type="Pfam" id="PF01699"/>
    </source>
</evidence>
<comment type="caution">
    <text evidence="7">The sequence shown here is derived from an EMBL/GenBank/DDBJ whole genome shotgun (WGS) entry which is preliminary data.</text>
</comment>
<keyword evidence="4 5" id="KW-0472">Membrane</keyword>
<evidence type="ECO:0000256" key="5">
    <source>
        <dbReference type="SAM" id="Phobius"/>
    </source>
</evidence>
<dbReference type="PANTHER" id="PTHR10846">
    <property type="entry name" value="SODIUM/POTASSIUM/CALCIUM EXCHANGER"/>
    <property type="match status" value="1"/>
</dbReference>
<accession>A0ABS9BGW8</accession>
<dbReference type="EMBL" id="JAKEVY010000002">
    <property type="protein sequence ID" value="MCF1714308.1"/>
    <property type="molecule type" value="Genomic_DNA"/>
</dbReference>
<evidence type="ECO:0000256" key="2">
    <source>
        <dbReference type="ARBA" id="ARBA00022692"/>
    </source>
</evidence>
<evidence type="ECO:0000313" key="7">
    <source>
        <dbReference type="EMBL" id="MCF1714308.1"/>
    </source>
</evidence>
<dbReference type="Proteomes" id="UP001200145">
    <property type="component" value="Unassembled WGS sequence"/>
</dbReference>
<feature type="transmembrane region" description="Helical" evidence="5">
    <location>
        <begin position="6"/>
        <end position="25"/>
    </location>
</feature>
<feature type="transmembrane region" description="Helical" evidence="5">
    <location>
        <begin position="215"/>
        <end position="238"/>
    </location>
</feature>
<reference evidence="7 8" key="1">
    <citation type="submission" date="2022-01" db="EMBL/GenBank/DDBJ databases">
        <title>Flavihumibacter sp. nov., isolated from sediment of a river.</title>
        <authorList>
            <person name="Liu H."/>
        </authorList>
    </citation>
    <scope>NUCLEOTIDE SEQUENCE [LARGE SCALE GENOMIC DNA]</scope>
    <source>
        <strain evidence="7 8">RY-1</strain>
    </source>
</reference>
<dbReference type="Gene3D" id="1.20.1420.30">
    <property type="entry name" value="NCX, central ion-binding region"/>
    <property type="match status" value="1"/>
</dbReference>
<keyword evidence="2 5" id="KW-0812">Transmembrane</keyword>
<dbReference type="RefSeq" id="WP_234864869.1">
    <property type="nucleotide sequence ID" value="NZ_JAKEVY010000002.1"/>
</dbReference>
<comment type="subcellular location">
    <subcellularLocation>
        <location evidence="1">Membrane</location>
        <topology evidence="1">Multi-pass membrane protein</topology>
    </subcellularLocation>
</comment>
<feature type="transmembrane region" description="Helical" evidence="5">
    <location>
        <begin position="103"/>
        <end position="124"/>
    </location>
</feature>
<feature type="transmembrane region" description="Helical" evidence="5">
    <location>
        <begin position="37"/>
        <end position="62"/>
    </location>
</feature>
<evidence type="ECO:0000256" key="4">
    <source>
        <dbReference type="ARBA" id="ARBA00023136"/>
    </source>
</evidence>
<feature type="transmembrane region" description="Helical" evidence="5">
    <location>
        <begin position="283"/>
        <end position="301"/>
    </location>
</feature>
<gene>
    <name evidence="7" type="ORF">L0U88_06675</name>
</gene>
<keyword evidence="3 5" id="KW-1133">Transmembrane helix</keyword>
<evidence type="ECO:0000256" key="1">
    <source>
        <dbReference type="ARBA" id="ARBA00004141"/>
    </source>
</evidence>
<feature type="transmembrane region" description="Helical" evidence="5">
    <location>
        <begin position="185"/>
        <end position="203"/>
    </location>
</feature>
<evidence type="ECO:0000313" key="8">
    <source>
        <dbReference type="Proteomes" id="UP001200145"/>
    </source>
</evidence>
<feature type="transmembrane region" description="Helical" evidence="5">
    <location>
        <begin position="130"/>
        <end position="154"/>
    </location>
</feature>
<organism evidence="7 8">
    <name type="scientific">Flavihumibacter fluminis</name>
    <dbReference type="NCBI Taxonomy" id="2909236"/>
    <lineage>
        <taxon>Bacteria</taxon>
        <taxon>Pseudomonadati</taxon>
        <taxon>Bacteroidota</taxon>
        <taxon>Chitinophagia</taxon>
        <taxon>Chitinophagales</taxon>
        <taxon>Chitinophagaceae</taxon>
        <taxon>Flavihumibacter</taxon>
    </lineage>
</organism>
<feature type="transmembrane region" description="Helical" evidence="5">
    <location>
        <begin position="245"/>
        <end position="263"/>
    </location>
</feature>